<keyword evidence="3" id="KW-1185">Reference proteome</keyword>
<dbReference type="SUPFAM" id="SSF142913">
    <property type="entry name" value="YktB/PF0168-like"/>
    <property type="match status" value="1"/>
</dbReference>
<dbReference type="InterPro" id="IPR009403">
    <property type="entry name" value="UPF0637"/>
</dbReference>
<dbReference type="GeneID" id="58051599"/>
<dbReference type="Pfam" id="PF06335">
    <property type="entry name" value="DUF1054"/>
    <property type="match status" value="1"/>
</dbReference>
<organism evidence="2 3">
    <name type="scientific">Staphylococcus caprae</name>
    <dbReference type="NCBI Taxonomy" id="29380"/>
    <lineage>
        <taxon>Bacteria</taxon>
        <taxon>Bacillati</taxon>
        <taxon>Bacillota</taxon>
        <taxon>Bacilli</taxon>
        <taxon>Bacillales</taxon>
        <taxon>Staphylococcaceae</taxon>
        <taxon>Staphylococcus</taxon>
    </lineage>
</organism>
<protein>
    <recommendedName>
        <fullName evidence="1">UPF0637 protein JMUB590_1855</fullName>
    </recommendedName>
</protein>
<dbReference type="PIRSF" id="PIRSF021332">
    <property type="entry name" value="DUF1054"/>
    <property type="match status" value="1"/>
</dbReference>
<gene>
    <name evidence="2" type="ORF">JMUB590_1855</name>
</gene>
<dbReference type="RefSeq" id="WP_037541332.1">
    <property type="nucleotide sequence ID" value="NZ_AP018585.1"/>
</dbReference>
<evidence type="ECO:0000313" key="3">
    <source>
        <dbReference type="Proteomes" id="UP000274772"/>
    </source>
</evidence>
<dbReference type="InterPro" id="IPR053707">
    <property type="entry name" value="UPF0637_domain_sf"/>
</dbReference>
<proteinExistence type="inferred from homology"/>
<sequence length="203" mass="23904">MTKYTFAPKDFKAFDVDGLENRMEALNEHVRPQLNQLGDYFADYFSSQTGEEFYPHVAKHARRSVNPPVDTWVAFAPNKRGYKMLPHFQIGLFRDQLFIMFGVMHEAKNKAEQMKIFKKHFDKIKALPNDYSLCLDHMKPEKTLIKDMSEDDLKKAIDRAINVKKGEFFVARAIEPSDKRLKSDKAFLQFVEETFDQFLKFYQ</sequence>
<name>A0ABN5W5A2_9STAP</name>
<dbReference type="Proteomes" id="UP000274772">
    <property type="component" value="Chromosome"/>
</dbReference>
<dbReference type="Gene3D" id="3.30.930.20">
    <property type="entry name" value="Protein of unknown function DUF1054"/>
    <property type="match status" value="1"/>
</dbReference>
<dbReference type="EMBL" id="AP018586">
    <property type="protein sequence ID" value="BBD92912.1"/>
    <property type="molecule type" value="Genomic_DNA"/>
</dbReference>
<reference evidence="2 3" key="1">
    <citation type="submission" date="2018-05" db="EMBL/GenBank/DDBJ databases">
        <title>Complete genome sequencing of three human clinical isolates of Staphylococcus caprae reveals virulence factors similar to those of S. epidermidis and S. capitis.</title>
        <authorList>
            <person name="Watanabe S."/>
            <person name="Cui L."/>
        </authorList>
    </citation>
    <scope>NUCLEOTIDE SEQUENCE [LARGE SCALE GENOMIC DNA]</scope>
    <source>
        <strain evidence="2 3">JMUB590</strain>
    </source>
</reference>
<accession>A0ABN5W5A2</accession>
<dbReference type="HAMAP" id="MF_01851">
    <property type="entry name" value="UPF0637"/>
    <property type="match status" value="1"/>
</dbReference>
<evidence type="ECO:0000313" key="2">
    <source>
        <dbReference type="EMBL" id="BBD92912.1"/>
    </source>
</evidence>
<comment type="similarity">
    <text evidence="1">Belongs to the UPF0637 family.</text>
</comment>
<evidence type="ECO:0000256" key="1">
    <source>
        <dbReference type="HAMAP-Rule" id="MF_01851"/>
    </source>
</evidence>